<dbReference type="OrthoDB" id="9805070at2"/>
<keyword evidence="6" id="KW-0482">Metalloprotease</keyword>
<gene>
    <name evidence="10" type="ORF">SAMN04490244_11169</name>
</gene>
<evidence type="ECO:0000256" key="2">
    <source>
        <dbReference type="ARBA" id="ARBA00022670"/>
    </source>
</evidence>
<keyword evidence="11" id="KW-1185">Reference proteome</keyword>
<evidence type="ECO:0000256" key="6">
    <source>
        <dbReference type="ARBA" id="ARBA00023049"/>
    </source>
</evidence>
<dbReference type="PANTHER" id="PTHR21666">
    <property type="entry name" value="PEPTIDASE-RELATED"/>
    <property type="match status" value="1"/>
</dbReference>
<dbReference type="EMBL" id="FOGU01000011">
    <property type="protein sequence ID" value="SES34281.1"/>
    <property type="molecule type" value="Genomic_DNA"/>
</dbReference>
<feature type="region of interest" description="Disordered" evidence="7">
    <location>
        <begin position="47"/>
        <end position="89"/>
    </location>
</feature>
<name>A0A1H9WKC6_9RHOB</name>
<dbReference type="InterPro" id="IPR016047">
    <property type="entry name" value="M23ase_b-sheet_dom"/>
</dbReference>
<dbReference type="STRING" id="641238.SAMN04490244_11169"/>
<keyword evidence="5" id="KW-0862">Zinc</keyword>
<accession>A0A1H9WKC6</accession>
<feature type="signal peptide" evidence="8">
    <location>
        <begin position="1"/>
        <end position="19"/>
    </location>
</feature>
<dbReference type="InterPro" id="IPR050570">
    <property type="entry name" value="Cell_wall_metabolism_enzyme"/>
</dbReference>
<organism evidence="10 11">
    <name type="scientific">Tranquillimonas rosea</name>
    <dbReference type="NCBI Taxonomy" id="641238"/>
    <lineage>
        <taxon>Bacteria</taxon>
        <taxon>Pseudomonadati</taxon>
        <taxon>Pseudomonadota</taxon>
        <taxon>Alphaproteobacteria</taxon>
        <taxon>Rhodobacterales</taxon>
        <taxon>Roseobacteraceae</taxon>
        <taxon>Tranquillimonas</taxon>
    </lineage>
</organism>
<dbReference type="RefSeq" id="WP_092695680.1">
    <property type="nucleotide sequence ID" value="NZ_FOGU01000011.1"/>
</dbReference>
<feature type="chain" id="PRO_5011514631" evidence="8">
    <location>
        <begin position="20"/>
        <end position="452"/>
    </location>
</feature>
<dbReference type="GO" id="GO:0006508">
    <property type="term" value="P:proteolysis"/>
    <property type="evidence" value="ECO:0007669"/>
    <property type="project" value="UniProtKB-KW"/>
</dbReference>
<dbReference type="Pfam" id="PF01551">
    <property type="entry name" value="Peptidase_M23"/>
    <property type="match status" value="1"/>
</dbReference>
<dbReference type="Gene3D" id="3.10.450.350">
    <property type="match status" value="2"/>
</dbReference>
<evidence type="ECO:0000256" key="1">
    <source>
        <dbReference type="ARBA" id="ARBA00001947"/>
    </source>
</evidence>
<dbReference type="CDD" id="cd12797">
    <property type="entry name" value="M23_peptidase"/>
    <property type="match status" value="1"/>
</dbReference>
<evidence type="ECO:0000256" key="8">
    <source>
        <dbReference type="SAM" id="SignalP"/>
    </source>
</evidence>
<evidence type="ECO:0000259" key="9">
    <source>
        <dbReference type="Pfam" id="PF01551"/>
    </source>
</evidence>
<dbReference type="GO" id="GO:0046872">
    <property type="term" value="F:metal ion binding"/>
    <property type="evidence" value="ECO:0007669"/>
    <property type="project" value="UniProtKB-KW"/>
</dbReference>
<keyword evidence="2" id="KW-0645">Protease</keyword>
<dbReference type="SUPFAM" id="SSF51261">
    <property type="entry name" value="Duplicated hybrid motif"/>
    <property type="match status" value="1"/>
</dbReference>
<dbReference type="GO" id="GO:0004222">
    <property type="term" value="F:metalloendopeptidase activity"/>
    <property type="evidence" value="ECO:0007669"/>
    <property type="project" value="TreeGrafter"/>
</dbReference>
<evidence type="ECO:0000313" key="10">
    <source>
        <dbReference type="EMBL" id="SES34281.1"/>
    </source>
</evidence>
<evidence type="ECO:0000256" key="5">
    <source>
        <dbReference type="ARBA" id="ARBA00022833"/>
    </source>
</evidence>
<reference evidence="10 11" key="1">
    <citation type="submission" date="2016-10" db="EMBL/GenBank/DDBJ databases">
        <authorList>
            <person name="de Groot N.N."/>
        </authorList>
    </citation>
    <scope>NUCLEOTIDE SEQUENCE [LARGE SCALE GENOMIC DNA]</scope>
    <source>
        <strain evidence="10 11">DSM 23042</strain>
    </source>
</reference>
<evidence type="ECO:0000313" key="11">
    <source>
        <dbReference type="Proteomes" id="UP000198885"/>
    </source>
</evidence>
<protein>
    <submittedName>
        <fullName evidence="10">Peptidase family M23</fullName>
    </submittedName>
</protein>
<evidence type="ECO:0000256" key="3">
    <source>
        <dbReference type="ARBA" id="ARBA00022723"/>
    </source>
</evidence>
<evidence type="ECO:0000256" key="4">
    <source>
        <dbReference type="ARBA" id="ARBA00022801"/>
    </source>
</evidence>
<feature type="domain" description="M23ase beta-sheet core" evidence="9">
    <location>
        <begin position="306"/>
        <end position="402"/>
    </location>
</feature>
<dbReference type="Proteomes" id="UP000198885">
    <property type="component" value="Unassembled WGS sequence"/>
</dbReference>
<keyword evidence="3" id="KW-0479">Metal-binding</keyword>
<keyword evidence="4" id="KW-0378">Hydrolase</keyword>
<keyword evidence="8" id="KW-0732">Signal</keyword>
<dbReference type="Gene3D" id="2.70.70.10">
    <property type="entry name" value="Glucose Permease (Domain IIA)"/>
    <property type="match status" value="1"/>
</dbReference>
<dbReference type="PANTHER" id="PTHR21666:SF288">
    <property type="entry name" value="CELL DIVISION PROTEIN YTFB"/>
    <property type="match status" value="1"/>
</dbReference>
<comment type="cofactor">
    <cofactor evidence="1">
        <name>Zn(2+)</name>
        <dbReference type="ChEBI" id="CHEBI:29105"/>
    </cofactor>
</comment>
<dbReference type="AlphaFoldDB" id="A0A1H9WKC6"/>
<sequence length="452" mass="46417">MKVTWIAAGTLGCAGALVAALGGADLLRPAGPDLSQAVAEPGSHRIAATAGARPARVHTAPRIPAPAGPATPQASGRVAPPQPAPGPAWSRVVASGDTLDALLAESGLAPEDRRAVVAAIADKTDAGGLRPGHRVSVQSLSDGTPAAVSLTIDDGRRVVTMLGDSPASRLIDPETTTRAHAGTVAVDGTIFAALEGADIPTRFAADFTDTLGGIVDFRRDMQGGETLDVLWHEDVSADGTRIGQPGLRYAALALDGAVIELLDGAGGVTVFRNGNLVQTAAMPVEDARLSSPFGPRDHPIRNRVIMHTGVDYAAARGTPVHATAPGRVSFVGRRGGYGRVVEIDHGDGRMSRYAHLSTVAQELSDGGRVGAGDVIGAVGATGLATGPNLHYEVRIAGRPVDPLSDERVAEMTETTDRAAAARRLAAARTETAARLDRRVAAMSRLTLSTKGK</sequence>
<dbReference type="InterPro" id="IPR011055">
    <property type="entry name" value="Dup_hybrid_motif"/>
</dbReference>
<evidence type="ECO:0000256" key="7">
    <source>
        <dbReference type="SAM" id="MobiDB-lite"/>
    </source>
</evidence>
<proteinExistence type="predicted"/>